<organism evidence="1 2">
    <name type="scientific">Pseudomonas fluorescens</name>
    <dbReference type="NCBI Taxonomy" id="294"/>
    <lineage>
        <taxon>Bacteria</taxon>
        <taxon>Pseudomonadati</taxon>
        <taxon>Pseudomonadota</taxon>
        <taxon>Gammaproteobacteria</taxon>
        <taxon>Pseudomonadales</taxon>
        <taxon>Pseudomonadaceae</taxon>
        <taxon>Pseudomonas</taxon>
    </lineage>
</organism>
<dbReference type="Proteomes" id="UP000033500">
    <property type="component" value="Unassembled WGS sequence"/>
</dbReference>
<evidence type="ECO:0000313" key="1">
    <source>
        <dbReference type="EMBL" id="KJZ38964.1"/>
    </source>
</evidence>
<accession>A0A0F4T4G5</accession>
<reference evidence="1 2" key="1">
    <citation type="submission" date="2015-03" db="EMBL/GenBank/DDBJ databases">
        <title>Comparative genomics of Pseudomonas insights into diversity of traits involved in vanlence and defense.</title>
        <authorList>
            <person name="Qin Y."/>
        </authorList>
    </citation>
    <scope>NUCLEOTIDE SEQUENCE [LARGE SCALE GENOMIC DNA]</scope>
    <source>
        <strain evidence="1 2">C3</strain>
    </source>
</reference>
<dbReference type="EMBL" id="LACD01000029">
    <property type="protein sequence ID" value="KJZ38964.1"/>
    <property type="molecule type" value="Genomic_DNA"/>
</dbReference>
<dbReference type="AlphaFoldDB" id="A0A0F4T4G5"/>
<evidence type="ECO:0000313" key="2">
    <source>
        <dbReference type="Proteomes" id="UP000033500"/>
    </source>
</evidence>
<proteinExistence type="predicted"/>
<gene>
    <name evidence="1" type="ORF">VC34_22880</name>
</gene>
<name>A0A0F4T4G5_PSEFL</name>
<comment type="caution">
    <text evidence="1">The sequence shown here is derived from an EMBL/GenBank/DDBJ whole genome shotgun (WGS) entry which is preliminary data.</text>
</comment>
<protein>
    <submittedName>
        <fullName evidence="1">Uncharacterized protein</fullName>
    </submittedName>
</protein>
<dbReference type="PATRIC" id="fig|294.131.peg.3491"/>
<sequence>MSKDGDRVTMRSLRLLANALQRMREVGEGGAAVDVEDLIPVSTKLALPVFTFLHASMLRAEDGLNGARFGADAFVVRANHKPKYVIHGTRIVMLKGPQEYLMQTVFGQERAA</sequence>